<dbReference type="Gene3D" id="1.10.357.10">
    <property type="entry name" value="Tetracycline Repressor, domain 2"/>
    <property type="match status" value="1"/>
</dbReference>
<sequence>MPRKPKQDRSRATVDAIVEAGFIALSQRGPADTTTRHIAEIAGVGVGSLYEYFENKQAIFSAMSQRFISDTASMIQPLTPTLVQMPIDEAIRTLLNEFRSFLERDDGRYLKCVRHAMAVDFELHLDPLYKVLNNVIMRYLMEHPETLRVSRIPAITYIGINGGIFAVIRHLSDPDPMVSFDEMADGLASMIGHYIERELSLVEDASG</sequence>
<name>A0A0P7YID1_9GAMM</name>
<feature type="DNA-binding region" description="H-T-H motif" evidence="2">
    <location>
        <begin position="34"/>
        <end position="53"/>
    </location>
</feature>
<keyword evidence="1 2" id="KW-0238">DNA-binding</keyword>
<gene>
    <name evidence="4" type="ORF">HLUCCX14_07255</name>
</gene>
<feature type="domain" description="HTH tetR-type" evidence="3">
    <location>
        <begin position="11"/>
        <end position="71"/>
    </location>
</feature>
<dbReference type="PRINTS" id="PR00455">
    <property type="entry name" value="HTHTETR"/>
</dbReference>
<dbReference type="PROSITE" id="PS50977">
    <property type="entry name" value="HTH_TETR_2"/>
    <property type="match status" value="1"/>
</dbReference>
<dbReference type="Pfam" id="PF00440">
    <property type="entry name" value="TetR_N"/>
    <property type="match status" value="1"/>
</dbReference>
<dbReference type="InterPro" id="IPR001647">
    <property type="entry name" value="HTH_TetR"/>
</dbReference>
<dbReference type="Proteomes" id="UP000050416">
    <property type="component" value="Unassembled WGS sequence"/>
</dbReference>
<dbReference type="OrthoDB" id="9816320at2"/>
<accession>A0A0P7YID1</accession>
<dbReference type="InterPro" id="IPR023772">
    <property type="entry name" value="DNA-bd_HTH_TetR-type_CS"/>
</dbReference>
<comment type="caution">
    <text evidence="4">The sequence shown here is derived from an EMBL/GenBank/DDBJ whole genome shotgun (WGS) entry which is preliminary data.</text>
</comment>
<dbReference type="GO" id="GO:0003677">
    <property type="term" value="F:DNA binding"/>
    <property type="evidence" value="ECO:0007669"/>
    <property type="project" value="UniProtKB-UniRule"/>
</dbReference>
<dbReference type="InterPro" id="IPR009057">
    <property type="entry name" value="Homeodomain-like_sf"/>
</dbReference>
<dbReference type="InterPro" id="IPR050624">
    <property type="entry name" value="HTH-type_Tx_Regulator"/>
</dbReference>
<dbReference type="EMBL" id="LJZQ01000007">
    <property type="protein sequence ID" value="KPQ29315.1"/>
    <property type="molecule type" value="Genomic_DNA"/>
</dbReference>
<proteinExistence type="predicted"/>
<dbReference type="SUPFAM" id="SSF46689">
    <property type="entry name" value="Homeodomain-like"/>
    <property type="match status" value="1"/>
</dbReference>
<organism evidence="4 5">
    <name type="scientific">Marinobacter excellens HL-55</name>
    <dbReference type="NCBI Taxonomy" id="1305731"/>
    <lineage>
        <taxon>Bacteria</taxon>
        <taxon>Pseudomonadati</taxon>
        <taxon>Pseudomonadota</taxon>
        <taxon>Gammaproteobacteria</taxon>
        <taxon>Pseudomonadales</taxon>
        <taxon>Marinobacteraceae</taxon>
        <taxon>Marinobacter</taxon>
    </lineage>
</organism>
<dbReference type="AlphaFoldDB" id="A0A0P7YID1"/>
<protein>
    <submittedName>
        <fullName evidence="4">Transcriptional regulator, TetR family</fullName>
    </submittedName>
</protein>
<dbReference type="PATRIC" id="fig|1305731.5.peg.3453"/>
<evidence type="ECO:0000256" key="2">
    <source>
        <dbReference type="PROSITE-ProRule" id="PRU00335"/>
    </source>
</evidence>
<evidence type="ECO:0000256" key="1">
    <source>
        <dbReference type="ARBA" id="ARBA00023125"/>
    </source>
</evidence>
<dbReference type="STRING" id="1305731.GCA_000934705_03696"/>
<evidence type="ECO:0000259" key="3">
    <source>
        <dbReference type="PROSITE" id="PS50977"/>
    </source>
</evidence>
<evidence type="ECO:0000313" key="5">
    <source>
        <dbReference type="Proteomes" id="UP000050416"/>
    </source>
</evidence>
<dbReference type="PANTHER" id="PTHR43479:SF11">
    <property type="entry name" value="ACREF_ENVCD OPERON REPRESSOR-RELATED"/>
    <property type="match status" value="1"/>
</dbReference>
<reference evidence="4 5" key="1">
    <citation type="submission" date="2015-09" db="EMBL/GenBank/DDBJ databases">
        <title>Identification and resolution of microdiversity through metagenomic sequencing of parallel consortia.</title>
        <authorList>
            <person name="Nelson W.C."/>
            <person name="Romine M.F."/>
            <person name="Lindemann S.R."/>
        </authorList>
    </citation>
    <scope>NUCLEOTIDE SEQUENCE [LARGE SCALE GENOMIC DNA]</scope>
    <source>
        <strain evidence="4">HL-55</strain>
    </source>
</reference>
<dbReference type="PANTHER" id="PTHR43479">
    <property type="entry name" value="ACREF/ENVCD OPERON REPRESSOR-RELATED"/>
    <property type="match status" value="1"/>
</dbReference>
<dbReference type="PROSITE" id="PS01081">
    <property type="entry name" value="HTH_TETR_1"/>
    <property type="match status" value="1"/>
</dbReference>
<evidence type="ECO:0000313" key="4">
    <source>
        <dbReference type="EMBL" id="KPQ29315.1"/>
    </source>
</evidence>